<name>T1K5M3_TETUR</name>
<evidence type="ECO:0000313" key="3">
    <source>
        <dbReference type="Proteomes" id="UP000015104"/>
    </source>
</evidence>
<reference evidence="2" key="2">
    <citation type="submission" date="2015-06" db="UniProtKB">
        <authorList>
            <consortium name="EnsemblMetazoa"/>
        </authorList>
    </citation>
    <scope>IDENTIFICATION</scope>
</reference>
<dbReference type="Proteomes" id="UP000015104">
    <property type="component" value="Unassembled WGS sequence"/>
</dbReference>
<reference evidence="3" key="1">
    <citation type="submission" date="2011-08" db="EMBL/GenBank/DDBJ databases">
        <authorList>
            <person name="Rombauts S."/>
        </authorList>
    </citation>
    <scope>NUCLEOTIDE SEQUENCE</scope>
    <source>
        <strain evidence="3">London</strain>
    </source>
</reference>
<evidence type="ECO:0000256" key="1">
    <source>
        <dbReference type="SAM" id="MobiDB-lite"/>
    </source>
</evidence>
<dbReference type="HOGENOM" id="CLU_3425242_0_0_1"/>
<protein>
    <submittedName>
        <fullName evidence="2">Uncharacterized protein</fullName>
    </submittedName>
</protein>
<dbReference type="AlphaFoldDB" id="T1K5M3"/>
<feature type="region of interest" description="Disordered" evidence="1">
    <location>
        <begin position="1"/>
        <end position="22"/>
    </location>
</feature>
<dbReference type="EnsemblMetazoa" id="tetur05g06790.1">
    <property type="protein sequence ID" value="tetur05g06790.1"/>
    <property type="gene ID" value="tetur05g06790"/>
</dbReference>
<proteinExistence type="predicted"/>
<evidence type="ECO:0000313" key="2">
    <source>
        <dbReference type="EnsemblMetazoa" id="tetur05g06790.1"/>
    </source>
</evidence>
<accession>T1K5M3</accession>
<keyword evidence="3" id="KW-1185">Reference proteome</keyword>
<sequence length="22" mass="2580">MKEHKLKLKKGPESSLVQQSQR</sequence>
<dbReference type="EMBL" id="CAEY01001590">
    <property type="status" value="NOT_ANNOTATED_CDS"/>
    <property type="molecule type" value="Genomic_DNA"/>
</dbReference>
<organism evidence="2 3">
    <name type="scientific">Tetranychus urticae</name>
    <name type="common">Two-spotted spider mite</name>
    <dbReference type="NCBI Taxonomy" id="32264"/>
    <lineage>
        <taxon>Eukaryota</taxon>
        <taxon>Metazoa</taxon>
        <taxon>Ecdysozoa</taxon>
        <taxon>Arthropoda</taxon>
        <taxon>Chelicerata</taxon>
        <taxon>Arachnida</taxon>
        <taxon>Acari</taxon>
        <taxon>Acariformes</taxon>
        <taxon>Trombidiformes</taxon>
        <taxon>Prostigmata</taxon>
        <taxon>Eleutherengona</taxon>
        <taxon>Raphignathae</taxon>
        <taxon>Tetranychoidea</taxon>
        <taxon>Tetranychidae</taxon>
        <taxon>Tetranychus</taxon>
    </lineage>
</organism>